<protein>
    <submittedName>
        <fullName evidence="2">CR1-alpha</fullName>
    </submittedName>
</protein>
<evidence type="ECO:0000313" key="2">
    <source>
        <dbReference type="EMBL" id="ALE30477.1"/>
    </source>
</evidence>
<organism evidence="2 3">
    <name type="scientific">Simian adenovirus 17</name>
    <dbReference type="NCBI Taxonomy" id="1715779"/>
    <lineage>
        <taxon>Viruses</taxon>
        <taxon>Varidnaviria</taxon>
        <taxon>Bamfordvirae</taxon>
        <taxon>Preplasmiviricota</taxon>
        <taxon>Polisuviricotina</taxon>
        <taxon>Pharingeaviricetes</taxon>
        <taxon>Rowavirales</taxon>
        <taxon>Adenoviridae</taxon>
        <taxon>Mastadenovirus</taxon>
        <taxon>Mastadenovirus chlorocebi</taxon>
        <taxon>Simian mastadenovirus F</taxon>
    </lineage>
</organism>
<evidence type="ECO:0000256" key="1">
    <source>
        <dbReference type="SAM" id="Phobius"/>
    </source>
</evidence>
<reference evidence="3" key="1">
    <citation type="submission" date="2014-12" db="EMBL/GenBank/DDBJ databases">
        <authorList>
            <person name="Podgorski I.I."/>
            <person name="Papp T."/>
            <person name="Custers J."/>
            <person name="Harrach B."/>
            <person name="Benko M."/>
        </authorList>
    </citation>
    <scope>NUCLEOTIDE SEQUENCE [LARGE SCALE GENOMIC DNA]</scope>
    <source>
        <strain evidence="3">B-105</strain>
    </source>
</reference>
<keyword evidence="1" id="KW-0472">Membrane</keyword>
<keyword evidence="1" id="KW-0812">Transmembrane</keyword>
<accession>A0A2H4CK17</accession>
<feature type="transmembrane region" description="Helical" evidence="1">
    <location>
        <begin position="68"/>
        <end position="90"/>
    </location>
</feature>
<proteinExistence type="predicted"/>
<sequence length="91" mass="10107">MKICVVFYALSLIASVWTAPVPVTQDPVFSEGTQIVYSSNSTTSVGLFTSRSTLKPLLTSQHTKQLPYLGFLAFISLVTANYIIICYLNYY</sequence>
<keyword evidence="1" id="KW-1133">Transmembrane helix</keyword>
<name>A0A2H4CK17_9ADEN</name>
<dbReference type="EMBL" id="KP329566">
    <property type="protein sequence ID" value="ALE30477.1"/>
    <property type="molecule type" value="Genomic_DNA"/>
</dbReference>
<dbReference type="Proteomes" id="UP000317837">
    <property type="component" value="Segment"/>
</dbReference>
<evidence type="ECO:0000313" key="3">
    <source>
        <dbReference type="Proteomes" id="UP000317837"/>
    </source>
</evidence>